<name>A0A229P3Z1_9BACL</name>
<dbReference type="InterPro" id="IPR025942">
    <property type="entry name" value="SpoVIF"/>
</dbReference>
<proteinExistence type="predicted"/>
<dbReference type="Pfam" id="PF14069">
    <property type="entry name" value="SpoVIF"/>
    <property type="match status" value="1"/>
</dbReference>
<comment type="caution">
    <text evidence="1">The sequence shown here is derived from an EMBL/GenBank/DDBJ whole genome shotgun (WGS) entry which is preliminary data.</text>
</comment>
<accession>A0A229P3Z1</accession>
<evidence type="ECO:0008006" key="3">
    <source>
        <dbReference type="Google" id="ProtNLM"/>
    </source>
</evidence>
<organism evidence="1 2">
    <name type="scientific">Paenibacillus herberti</name>
    <dbReference type="NCBI Taxonomy" id="1619309"/>
    <lineage>
        <taxon>Bacteria</taxon>
        <taxon>Bacillati</taxon>
        <taxon>Bacillota</taxon>
        <taxon>Bacilli</taxon>
        <taxon>Bacillales</taxon>
        <taxon>Paenibacillaceae</taxon>
        <taxon>Paenibacillus</taxon>
    </lineage>
</organism>
<dbReference type="EMBL" id="NMUQ01000001">
    <property type="protein sequence ID" value="OXM16664.1"/>
    <property type="molecule type" value="Genomic_DNA"/>
</dbReference>
<dbReference type="RefSeq" id="WP_089523748.1">
    <property type="nucleotide sequence ID" value="NZ_NMUQ01000001.1"/>
</dbReference>
<evidence type="ECO:0000313" key="1">
    <source>
        <dbReference type="EMBL" id="OXM16664.1"/>
    </source>
</evidence>
<dbReference type="OrthoDB" id="2660200at2"/>
<dbReference type="Proteomes" id="UP000215145">
    <property type="component" value="Unassembled WGS sequence"/>
</dbReference>
<sequence length="89" mass="9716">MSTPKDILGAVNKKTGKNITENQVKKLASAVTPNTIKNEDELRRLVKQVALMAKVPLTEKTMNDIVSAVKSSGMNMGSLESLMKVMIKK</sequence>
<evidence type="ECO:0000313" key="2">
    <source>
        <dbReference type="Proteomes" id="UP000215145"/>
    </source>
</evidence>
<dbReference type="AlphaFoldDB" id="A0A229P3Z1"/>
<reference evidence="1 2" key="1">
    <citation type="submission" date="2017-07" db="EMBL/GenBank/DDBJ databases">
        <title>Paenibacillus herberti R33 genome sequencing and assembly.</title>
        <authorList>
            <person name="Su W."/>
        </authorList>
    </citation>
    <scope>NUCLEOTIDE SEQUENCE [LARGE SCALE GENOMIC DNA]</scope>
    <source>
        <strain evidence="1 2">R33</strain>
    </source>
</reference>
<gene>
    <name evidence="1" type="ORF">CGZ75_08395</name>
</gene>
<keyword evidence="2" id="KW-1185">Reference proteome</keyword>
<protein>
    <recommendedName>
        <fullName evidence="3">Stage VI sporulation protein F</fullName>
    </recommendedName>
</protein>